<dbReference type="Proteomes" id="UP000483286">
    <property type="component" value="Unassembled WGS sequence"/>
</dbReference>
<dbReference type="AlphaFoldDB" id="A0A7C9M848"/>
<protein>
    <recommendedName>
        <fullName evidence="2">histidine kinase</fullName>
        <ecNumber evidence="2">2.7.13.3</ecNumber>
    </recommendedName>
</protein>
<proteinExistence type="predicted"/>
<dbReference type="EMBL" id="WQLB01000008">
    <property type="protein sequence ID" value="MVN86683.1"/>
    <property type="molecule type" value="Genomic_DNA"/>
</dbReference>
<evidence type="ECO:0000256" key="8">
    <source>
        <dbReference type="ARBA" id="ARBA00023012"/>
    </source>
</evidence>
<dbReference type="Gene3D" id="1.20.5.1930">
    <property type="match status" value="1"/>
</dbReference>
<evidence type="ECO:0000256" key="6">
    <source>
        <dbReference type="ARBA" id="ARBA00022777"/>
    </source>
</evidence>
<dbReference type="Pfam" id="PF02518">
    <property type="entry name" value="HATPase_c"/>
    <property type="match status" value="1"/>
</dbReference>
<dbReference type="SUPFAM" id="SSF55874">
    <property type="entry name" value="ATPase domain of HSP90 chaperone/DNA topoisomerase II/histidine kinase"/>
    <property type="match status" value="1"/>
</dbReference>
<evidence type="ECO:0000256" key="4">
    <source>
        <dbReference type="ARBA" id="ARBA00022679"/>
    </source>
</evidence>
<evidence type="ECO:0000259" key="11">
    <source>
        <dbReference type="PROSITE" id="PS50112"/>
    </source>
</evidence>
<dbReference type="InterPro" id="IPR003018">
    <property type="entry name" value="GAF"/>
</dbReference>
<evidence type="ECO:0000313" key="13">
    <source>
        <dbReference type="Proteomes" id="UP000483286"/>
    </source>
</evidence>
<dbReference type="Pfam" id="PF01590">
    <property type="entry name" value="GAF"/>
    <property type="match status" value="1"/>
</dbReference>
<keyword evidence="4" id="KW-0808">Transferase</keyword>
<dbReference type="SMART" id="SM00091">
    <property type="entry name" value="PAS"/>
    <property type="match status" value="1"/>
</dbReference>
<keyword evidence="13" id="KW-1185">Reference proteome</keyword>
<feature type="domain" description="PAS" evidence="11">
    <location>
        <begin position="652"/>
        <end position="687"/>
    </location>
</feature>
<dbReference type="Pfam" id="PF13185">
    <property type="entry name" value="GAF_2"/>
    <property type="match status" value="1"/>
</dbReference>
<dbReference type="Gene3D" id="3.30.450.40">
    <property type="match status" value="3"/>
</dbReference>
<reference evidence="12 13" key="1">
    <citation type="submission" date="2019-12" db="EMBL/GenBank/DDBJ databases">
        <title>Deinococcus sp. HMF7620 Genome sequencing and assembly.</title>
        <authorList>
            <person name="Kang H."/>
            <person name="Kim H."/>
            <person name="Joh K."/>
        </authorList>
    </citation>
    <scope>NUCLEOTIDE SEQUENCE [LARGE SCALE GENOMIC DNA]</scope>
    <source>
        <strain evidence="12 13">HMF7620</strain>
    </source>
</reference>
<dbReference type="PANTHER" id="PTHR24421">
    <property type="entry name" value="NITRATE/NITRITE SENSOR PROTEIN NARX-RELATED"/>
    <property type="match status" value="1"/>
</dbReference>
<dbReference type="GO" id="GO:0046983">
    <property type="term" value="F:protein dimerization activity"/>
    <property type="evidence" value="ECO:0007669"/>
    <property type="project" value="InterPro"/>
</dbReference>
<dbReference type="Pfam" id="PF07730">
    <property type="entry name" value="HisKA_3"/>
    <property type="match status" value="1"/>
</dbReference>
<evidence type="ECO:0000256" key="1">
    <source>
        <dbReference type="ARBA" id="ARBA00000085"/>
    </source>
</evidence>
<keyword evidence="7" id="KW-0067">ATP-binding</keyword>
<keyword evidence="6" id="KW-0418">Kinase</keyword>
<dbReference type="InterPro" id="IPR035965">
    <property type="entry name" value="PAS-like_dom_sf"/>
</dbReference>
<evidence type="ECO:0000256" key="2">
    <source>
        <dbReference type="ARBA" id="ARBA00012438"/>
    </source>
</evidence>
<dbReference type="Gene3D" id="3.30.565.10">
    <property type="entry name" value="Histidine kinase-like ATPase, C-terminal domain"/>
    <property type="match status" value="1"/>
</dbReference>
<dbReference type="GO" id="GO:0016020">
    <property type="term" value="C:membrane"/>
    <property type="evidence" value="ECO:0007669"/>
    <property type="project" value="InterPro"/>
</dbReference>
<name>A0A7C9M848_9DEIO</name>
<dbReference type="InterPro" id="IPR036890">
    <property type="entry name" value="HATPase_C_sf"/>
</dbReference>
<evidence type="ECO:0000256" key="9">
    <source>
        <dbReference type="SAM" id="MobiDB-lite"/>
    </source>
</evidence>
<gene>
    <name evidence="12" type="ORF">GO986_07890</name>
</gene>
<keyword evidence="3" id="KW-0597">Phosphoprotein</keyword>
<feature type="region of interest" description="Disordered" evidence="9">
    <location>
        <begin position="1"/>
        <end position="28"/>
    </location>
</feature>
<dbReference type="EC" id="2.7.13.3" evidence="2"/>
<evidence type="ECO:0000256" key="7">
    <source>
        <dbReference type="ARBA" id="ARBA00022840"/>
    </source>
</evidence>
<evidence type="ECO:0000256" key="5">
    <source>
        <dbReference type="ARBA" id="ARBA00022741"/>
    </source>
</evidence>
<dbReference type="CDD" id="cd16917">
    <property type="entry name" value="HATPase_UhpB-NarQ-NarX-like"/>
    <property type="match status" value="1"/>
</dbReference>
<dbReference type="SUPFAM" id="SSF55781">
    <property type="entry name" value="GAF domain-like"/>
    <property type="match status" value="3"/>
</dbReference>
<keyword evidence="8" id="KW-0902">Two-component regulatory system</keyword>
<evidence type="ECO:0000313" key="12">
    <source>
        <dbReference type="EMBL" id="MVN86683.1"/>
    </source>
</evidence>
<dbReference type="RefSeq" id="WP_157458740.1">
    <property type="nucleotide sequence ID" value="NZ_WQLB01000008.1"/>
</dbReference>
<dbReference type="GO" id="GO:0000155">
    <property type="term" value="F:phosphorelay sensor kinase activity"/>
    <property type="evidence" value="ECO:0007669"/>
    <property type="project" value="InterPro"/>
</dbReference>
<dbReference type="PANTHER" id="PTHR24421:SF10">
    <property type="entry name" value="NITRATE_NITRITE SENSOR PROTEIN NARQ"/>
    <property type="match status" value="1"/>
</dbReference>
<organism evidence="12 13">
    <name type="scientific">Deinococcus arboris</name>
    <dbReference type="NCBI Taxonomy" id="2682977"/>
    <lineage>
        <taxon>Bacteria</taxon>
        <taxon>Thermotogati</taxon>
        <taxon>Deinococcota</taxon>
        <taxon>Deinococci</taxon>
        <taxon>Deinococcales</taxon>
        <taxon>Deinococcaceae</taxon>
        <taxon>Deinococcus</taxon>
    </lineage>
</organism>
<feature type="compositionally biased region" description="Low complexity" evidence="9">
    <location>
        <begin position="8"/>
        <end position="27"/>
    </location>
</feature>
<comment type="catalytic activity">
    <reaction evidence="1">
        <text>ATP + protein L-histidine = ADP + protein N-phospho-L-histidine.</text>
        <dbReference type="EC" id="2.7.13.3"/>
    </reaction>
</comment>
<dbReference type="GO" id="GO:0005524">
    <property type="term" value="F:ATP binding"/>
    <property type="evidence" value="ECO:0007669"/>
    <property type="project" value="UniProtKB-KW"/>
</dbReference>
<dbReference type="SMART" id="SM00065">
    <property type="entry name" value="GAF"/>
    <property type="match status" value="3"/>
</dbReference>
<dbReference type="SUPFAM" id="SSF55785">
    <property type="entry name" value="PYP-like sensor domain (PAS domain)"/>
    <property type="match status" value="1"/>
</dbReference>
<dbReference type="PROSITE" id="PS50112">
    <property type="entry name" value="PAS"/>
    <property type="match status" value="1"/>
</dbReference>
<dbReference type="InterPro" id="IPR000014">
    <property type="entry name" value="PAS"/>
</dbReference>
<dbReference type="InterPro" id="IPR003594">
    <property type="entry name" value="HATPase_dom"/>
</dbReference>
<keyword evidence="5" id="KW-0547">Nucleotide-binding</keyword>
<evidence type="ECO:0000256" key="3">
    <source>
        <dbReference type="ARBA" id="ARBA00022553"/>
    </source>
</evidence>
<feature type="domain" description="Histidine kinase" evidence="10">
    <location>
        <begin position="900"/>
        <end position="990"/>
    </location>
</feature>
<dbReference type="Gene3D" id="3.30.450.20">
    <property type="entry name" value="PAS domain"/>
    <property type="match status" value="1"/>
</dbReference>
<dbReference type="InterPro" id="IPR011712">
    <property type="entry name" value="Sig_transdc_His_kin_sub3_dim/P"/>
</dbReference>
<dbReference type="InterPro" id="IPR029016">
    <property type="entry name" value="GAF-like_dom_sf"/>
</dbReference>
<accession>A0A7C9M848</accession>
<comment type="caution">
    <text evidence="12">The sequence shown here is derived from an EMBL/GenBank/DDBJ whole genome shotgun (WGS) entry which is preliminary data.</text>
</comment>
<dbReference type="InterPro" id="IPR050482">
    <property type="entry name" value="Sensor_HK_TwoCompSys"/>
</dbReference>
<dbReference type="InterPro" id="IPR005467">
    <property type="entry name" value="His_kinase_dom"/>
</dbReference>
<evidence type="ECO:0000259" key="10">
    <source>
        <dbReference type="PROSITE" id="PS50109"/>
    </source>
</evidence>
<dbReference type="PROSITE" id="PS50109">
    <property type="entry name" value="HIS_KIN"/>
    <property type="match status" value="1"/>
</dbReference>
<sequence length="990" mass="104127">MTDWRGNAAEAGEGAATGPTARLATAPALPPFPPTLSAAASTAQFGEGLATYACRVTHAHGVRVWVVTGGALTPVAEEGRGLGLSDGELAQAALTVGALQEEGMLCALPFGCGVLEFVGAAPEGVQALLGASPLLALAVEGVQAREARRGHGRIAETVEGLVRRLGGSLNLAEVLTVTAQSAALALGFRRAFVALFSELRDSGARTGEVFTYGFAEPFSGGIGVGPVTFEALVGRGEAIRFERSRDAHTPLARGLAELNPGAAVIAPLSARGQALGLLYVDTSAPGASASEDDARLVLALAEQASLAIDNARLYGIETRKREAAEALREAGAALAGSLHLTETLERVLERAVTLFRADAAAVYERQPDGRTVNIRSALGLPSEYMLRVRAKVGVGVTGRAIAECAPVAARDLNTEHLGGSSRYTRQLLASGRYPYRGVLSLPLTTRAGVFGALTLYWEAALPLDGDDLALAAVFASQAGLAIENARLYEEELRRENEAAALLSVARVLGENQSDAALGDTARLATHALNATRGLIALTDEGGEFTRCATYNLHVPTPADLVALAAQLGRGPRALTRRHTLPVAGSALVVPLLGPLPPGSAGSAGPPLLGFLYLDDPGTDPPGEHLLLLARSIAEQIAQTLTRERLLSALAREEARYRQLAEGAHDLIVSTDDRGVMTYANPAARALLEPLTGPLDGASFLTLPTPDTRPALEGAWRAARTQPGGSRADIQVGPYRLEVRLSSVDGGRGVLTVSRDLSELQTLADEIAWRGQALEAAASRTVEMRAFLTLFTQAQEEERRRISRELHDDTAQVLTATTRRVARLARDLSGEQRARADDIQQDLNAAIDGVRRFARNLRPSVLDDLGLLPALEWLASAAATPTRLEVSGPERRLTPATELTLFRLAQEALNNVDKHARAHTAAIRVLFEGALVRLAITDDGQGFTAGQAQARAEAGHLGLIGLRERVTLTGGTLDVDSRPGEGTTLTFTLPG</sequence>